<dbReference type="EMBL" id="JADJMH010000029">
    <property type="protein sequence ID" value="MBK7676952.1"/>
    <property type="molecule type" value="Genomic_DNA"/>
</dbReference>
<dbReference type="Proteomes" id="UP000697998">
    <property type="component" value="Unassembled WGS sequence"/>
</dbReference>
<proteinExistence type="predicted"/>
<name>A0A935Q2Q0_9PROT</name>
<comment type="caution">
    <text evidence="1">The sequence shown here is derived from an EMBL/GenBank/DDBJ whole genome shotgun (WGS) entry which is preliminary data.</text>
</comment>
<protein>
    <submittedName>
        <fullName evidence="1">Uncharacterized protein</fullName>
    </submittedName>
</protein>
<evidence type="ECO:0000313" key="2">
    <source>
        <dbReference type="Proteomes" id="UP000697998"/>
    </source>
</evidence>
<accession>A0A935Q2Q0</accession>
<sequence>MTLRGAQRTVRLKIKDPEQLKLIKKGDQVEGVFSEAIAIAVVPAPAKAKK</sequence>
<organism evidence="1 2">
    <name type="scientific">Candidatus Accumulibacter proximus</name>
    <dbReference type="NCBI Taxonomy" id="2954385"/>
    <lineage>
        <taxon>Bacteria</taxon>
        <taxon>Pseudomonadati</taxon>
        <taxon>Pseudomonadota</taxon>
        <taxon>Betaproteobacteria</taxon>
        <taxon>Candidatus Accumulibacter</taxon>
    </lineage>
</organism>
<gene>
    <name evidence="1" type="ORF">IPJ27_20565</name>
</gene>
<evidence type="ECO:0000313" key="1">
    <source>
        <dbReference type="EMBL" id="MBK7676952.1"/>
    </source>
</evidence>
<reference evidence="1 2" key="1">
    <citation type="submission" date="2020-10" db="EMBL/GenBank/DDBJ databases">
        <title>Connecting structure to function with the recovery of over 1000 high-quality activated sludge metagenome-assembled genomes encoding full-length rRNA genes using long-read sequencing.</title>
        <authorList>
            <person name="Singleton C.M."/>
            <person name="Petriglieri F."/>
            <person name="Kristensen J.M."/>
            <person name="Kirkegaard R.H."/>
            <person name="Michaelsen T.Y."/>
            <person name="Andersen M.H."/>
            <person name="Karst S.M."/>
            <person name="Dueholm M.S."/>
            <person name="Nielsen P.H."/>
            <person name="Albertsen M."/>
        </authorList>
    </citation>
    <scope>NUCLEOTIDE SEQUENCE [LARGE SCALE GENOMIC DNA]</scope>
    <source>
        <strain evidence="1">EsbW_18-Q3-R4-48_BATAC.285</strain>
    </source>
</reference>
<dbReference type="AlphaFoldDB" id="A0A935Q2Q0"/>